<keyword evidence="3 6" id="KW-1133">Transmembrane helix</keyword>
<evidence type="ECO:0000313" key="7">
    <source>
        <dbReference type="EMBL" id="CAE4662299.1"/>
    </source>
</evidence>
<dbReference type="Gene3D" id="1.20.1070.10">
    <property type="entry name" value="Rhodopsin 7-helix transmembrane proteins"/>
    <property type="match status" value="1"/>
</dbReference>
<keyword evidence="2 6" id="KW-0812">Transmembrane</keyword>
<dbReference type="GO" id="GO:0004930">
    <property type="term" value="F:G protein-coupled receptor activity"/>
    <property type="evidence" value="ECO:0007669"/>
    <property type="project" value="TreeGrafter"/>
</dbReference>
<reference evidence="7" key="1">
    <citation type="submission" date="2021-01" db="EMBL/GenBank/DDBJ databases">
        <authorList>
            <person name="Corre E."/>
            <person name="Pelletier E."/>
            <person name="Niang G."/>
            <person name="Scheremetjew M."/>
            <person name="Finn R."/>
            <person name="Kale V."/>
            <person name="Holt S."/>
            <person name="Cochrane G."/>
            <person name="Meng A."/>
            <person name="Brown T."/>
            <person name="Cohen L."/>
        </authorList>
    </citation>
    <scope>NUCLEOTIDE SEQUENCE</scope>
    <source>
        <strain evidence="7">GSO104</strain>
    </source>
</reference>
<dbReference type="PANTHER" id="PTHR23112:SF0">
    <property type="entry name" value="TRANSMEMBRANE PROTEIN 116"/>
    <property type="match status" value="1"/>
</dbReference>
<dbReference type="EMBL" id="HBNS01057739">
    <property type="protein sequence ID" value="CAE4662299.1"/>
    <property type="molecule type" value="Transcribed_RNA"/>
</dbReference>
<feature type="region of interest" description="Disordered" evidence="5">
    <location>
        <begin position="164"/>
        <end position="202"/>
    </location>
</feature>
<evidence type="ECO:0000256" key="1">
    <source>
        <dbReference type="ARBA" id="ARBA00004141"/>
    </source>
</evidence>
<feature type="transmembrane region" description="Helical" evidence="6">
    <location>
        <begin position="6"/>
        <end position="29"/>
    </location>
</feature>
<protein>
    <recommendedName>
        <fullName evidence="8">G-protein coupled receptors family 1 profile domain-containing protein</fullName>
    </recommendedName>
</protein>
<dbReference type="SUPFAM" id="SSF81321">
    <property type="entry name" value="Family A G protein-coupled receptor-like"/>
    <property type="match status" value="1"/>
</dbReference>
<dbReference type="AlphaFoldDB" id="A0A7S4T116"/>
<evidence type="ECO:0000256" key="3">
    <source>
        <dbReference type="ARBA" id="ARBA00022989"/>
    </source>
</evidence>
<evidence type="ECO:0000256" key="2">
    <source>
        <dbReference type="ARBA" id="ARBA00022692"/>
    </source>
</evidence>
<keyword evidence="4 6" id="KW-0472">Membrane</keyword>
<evidence type="ECO:0000256" key="5">
    <source>
        <dbReference type="SAM" id="MobiDB-lite"/>
    </source>
</evidence>
<organism evidence="7">
    <name type="scientific">Ditylum brightwellii</name>
    <dbReference type="NCBI Taxonomy" id="49249"/>
    <lineage>
        <taxon>Eukaryota</taxon>
        <taxon>Sar</taxon>
        <taxon>Stramenopiles</taxon>
        <taxon>Ochrophyta</taxon>
        <taxon>Bacillariophyta</taxon>
        <taxon>Mediophyceae</taxon>
        <taxon>Lithodesmiophycidae</taxon>
        <taxon>Lithodesmiales</taxon>
        <taxon>Lithodesmiaceae</taxon>
        <taxon>Ditylum</taxon>
    </lineage>
</organism>
<dbReference type="GO" id="GO:0005886">
    <property type="term" value="C:plasma membrane"/>
    <property type="evidence" value="ECO:0007669"/>
    <property type="project" value="TreeGrafter"/>
</dbReference>
<dbReference type="PANTHER" id="PTHR23112">
    <property type="entry name" value="G PROTEIN-COUPLED RECEPTOR 157-RELATED"/>
    <property type="match status" value="1"/>
</dbReference>
<dbReference type="GO" id="GO:0007189">
    <property type="term" value="P:adenylate cyclase-activating G protein-coupled receptor signaling pathway"/>
    <property type="evidence" value="ECO:0007669"/>
    <property type="project" value="TreeGrafter"/>
</dbReference>
<proteinExistence type="predicted"/>
<gene>
    <name evidence="7" type="ORF">DBRI00130_LOCUS41534</name>
</gene>
<feature type="transmembrane region" description="Helical" evidence="6">
    <location>
        <begin position="72"/>
        <end position="96"/>
    </location>
</feature>
<evidence type="ECO:0000256" key="6">
    <source>
        <dbReference type="SAM" id="Phobius"/>
    </source>
</evidence>
<feature type="compositionally biased region" description="Polar residues" evidence="5">
    <location>
        <begin position="193"/>
        <end position="202"/>
    </location>
</feature>
<comment type="subcellular location">
    <subcellularLocation>
        <location evidence="1">Membrane</location>
        <topology evidence="1">Multi-pass membrane protein</topology>
    </subcellularLocation>
</comment>
<dbReference type="CDD" id="cd00637">
    <property type="entry name" value="7tm_classA_rhodopsin-like"/>
    <property type="match status" value="1"/>
</dbReference>
<name>A0A7S4T116_9STRA</name>
<feature type="transmembrane region" description="Helical" evidence="6">
    <location>
        <begin position="102"/>
        <end position="123"/>
    </location>
</feature>
<evidence type="ECO:0008006" key="8">
    <source>
        <dbReference type="Google" id="ProtNLM"/>
    </source>
</evidence>
<sequence length="202" mass="23586">MGSSYWTFFVSSMLITILLSIVCLVMIYVHVRKTEKRSTSWTDSRRSTCRNSRRSSMIQSTLIRTKLVAKQCLLFFVVLTFPWTFHIINVVSIYIFDHWIPEVHIIGYCLVPSSGFLNCLVYFRMRYFRLRIEHPDTSKKRIIFGIVRDNLFPCWCKDFTFQSRSSEDGKDLEPALNGDGQDESEAQIDHFTDNSGNENSSH</sequence>
<evidence type="ECO:0000256" key="4">
    <source>
        <dbReference type="ARBA" id="ARBA00023136"/>
    </source>
</evidence>
<accession>A0A7S4T116</accession>